<name>A0ABV9APT2_9ACTN</name>
<evidence type="ECO:0000313" key="2">
    <source>
        <dbReference type="EMBL" id="MFC4501910.1"/>
    </source>
</evidence>
<dbReference type="InterPro" id="IPR013762">
    <property type="entry name" value="Integrase-like_cat_sf"/>
</dbReference>
<dbReference type="InterPro" id="IPR011010">
    <property type="entry name" value="DNA_brk_join_enz"/>
</dbReference>
<dbReference type="Proteomes" id="UP001595839">
    <property type="component" value="Unassembled WGS sequence"/>
</dbReference>
<sequence length="725" mass="79612">MSSAIPLPQIDSNRHPFRGMDILQTAGYRTKPGMRGPCFDQDIWDLTAVADAPASWPRSEKILDFTTIANPRWRTVARAYLMARILPTHPDVAVLPQAYRTPLALPTLRHEVNRLTAWFNHLSGAGISSLSLVRQPHCDTYLSVISRSRTDPERSVTPGTVAGYVLTAQALMAYSPLLPDCYAPGFRPWGDRSAAEVAGYERADVNQTAPVPDDILRPLLCNSIYLINVVGPHVAAEATRARQAITSRAGIRSSLRLDQYSQVIDEVQRQMRAGVPAPRTTPGYIARRLAAGWGQDDPLLPFAFDSFVRDTALSLSKRRDLERLRPHLEAWIRQCGTEPPWCRDATAVPRADDRSAVPFAIPVDHFGLETMVHVIASAAFYLTAALSGMRASELAELTGGACRREDRSQSPRFWVDSRRIKGEDFGGVPDSWVVIEEVHRALAAAEAVTGTKLGELLFSSGSNSGNRYAALRNWVNGPCGQRLGLAPIPDGPVHPRALRRTLALSIAQRPHGLLAAKWHLKHVSVATTEGYAARPGGHQAAFLAEVQAEEEAEHTRLTVAAYESYQQGELPSGRGARDLIAAFRAVDEELAAHETQPPVLTDDRRLERLLKTRAKTLHVGAANYCWFTDPKKALCLTLAGTPDATEPLIGMCDSARCPQATHHPQHRQTWANQAKNTQAVFLGNPRLTPLERRRAEDAYDRAMRIVYAIDAASTGLNSEGTDSGQ</sequence>
<organism evidence="2 3">
    <name type="scientific">Streptomyces vulcanius</name>
    <dbReference type="NCBI Taxonomy" id="1441876"/>
    <lineage>
        <taxon>Bacteria</taxon>
        <taxon>Bacillati</taxon>
        <taxon>Actinomycetota</taxon>
        <taxon>Actinomycetes</taxon>
        <taxon>Kitasatosporales</taxon>
        <taxon>Streptomycetaceae</taxon>
        <taxon>Streptomyces</taxon>
    </lineage>
</organism>
<keyword evidence="3" id="KW-1185">Reference proteome</keyword>
<gene>
    <name evidence="2" type="ORF">ACFPIH_20645</name>
</gene>
<evidence type="ECO:0000313" key="3">
    <source>
        <dbReference type="Proteomes" id="UP001595839"/>
    </source>
</evidence>
<dbReference type="EMBL" id="JBHSFK010000012">
    <property type="protein sequence ID" value="MFC4501910.1"/>
    <property type="molecule type" value="Genomic_DNA"/>
</dbReference>
<dbReference type="SUPFAM" id="SSF56349">
    <property type="entry name" value="DNA breaking-rejoining enzymes"/>
    <property type="match status" value="1"/>
</dbReference>
<dbReference type="RefSeq" id="WP_381173417.1">
    <property type="nucleotide sequence ID" value="NZ_JBHSFK010000012.1"/>
</dbReference>
<accession>A0ABV9APT2</accession>
<comment type="caution">
    <text evidence="2">The sequence shown here is derived from an EMBL/GenBank/DDBJ whole genome shotgun (WGS) entry which is preliminary data.</text>
</comment>
<protein>
    <submittedName>
        <fullName evidence="2">Integrase</fullName>
    </submittedName>
</protein>
<proteinExistence type="predicted"/>
<keyword evidence="1" id="KW-0233">DNA recombination</keyword>
<reference evidence="3" key="1">
    <citation type="journal article" date="2019" name="Int. J. Syst. Evol. Microbiol.">
        <title>The Global Catalogue of Microorganisms (GCM) 10K type strain sequencing project: providing services to taxonomists for standard genome sequencing and annotation.</title>
        <authorList>
            <consortium name="The Broad Institute Genomics Platform"/>
            <consortium name="The Broad Institute Genome Sequencing Center for Infectious Disease"/>
            <person name="Wu L."/>
            <person name="Ma J."/>
        </authorList>
    </citation>
    <scope>NUCLEOTIDE SEQUENCE [LARGE SCALE GENOMIC DNA]</scope>
    <source>
        <strain evidence="3">CGMCC 4.7177</strain>
    </source>
</reference>
<dbReference type="Gene3D" id="1.10.443.10">
    <property type="entry name" value="Intergrase catalytic core"/>
    <property type="match status" value="1"/>
</dbReference>
<evidence type="ECO:0000256" key="1">
    <source>
        <dbReference type="ARBA" id="ARBA00023172"/>
    </source>
</evidence>